<evidence type="ECO:0000256" key="1">
    <source>
        <dbReference type="SAM" id="Phobius"/>
    </source>
</evidence>
<protein>
    <submittedName>
        <fullName evidence="2">Uncharacterized protein</fullName>
    </submittedName>
</protein>
<dbReference type="EMBL" id="HBFP01010940">
    <property type="protein sequence ID" value="CAD8823479.1"/>
    <property type="molecule type" value="Transcribed_RNA"/>
</dbReference>
<keyword evidence="1" id="KW-0472">Membrane</keyword>
<feature type="transmembrane region" description="Helical" evidence="1">
    <location>
        <begin position="122"/>
        <end position="144"/>
    </location>
</feature>
<reference evidence="2" key="1">
    <citation type="submission" date="2021-01" db="EMBL/GenBank/DDBJ databases">
        <authorList>
            <person name="Corre E."/>
            <person name="Pelletier E."/>
            <person name="Niang G."/>
            <person name="Scheremetjew M."/>
            <person name="Finn R."/>
            <person name="Kale V."/>
            <person name="Holt S."/>
            <person name="Cochrane G."/>
            <person name="Meng A."/>
            <person name="Brown T."/>
            <person name="Cohen L."/>
        </authorList>
    </citation>
    <scope>NUCLEOTIDE SEQUENCE</scope>
    <source>
        <strain evidence="2">CCMP3278</strain>
    </source>
</reference>
<sequence>MVLISDCCEWWLVRACLGIDKMMMFIGVNGSVSPGLNLGSVSKSPLISARNAVGLTAQPRRVVHSLKMVKVDEEFQSPQLPPLLSGILLIPLPFLVGIALAPLLLMIRQHQIQMDSSVPGQLILASAALGVTFMCCSSLVNAAMDVYKTARKMHSIPCSKCKYYCASETNQRIKCSLWMDKGATYEAIGCIDFKDKVTGFVADPTADETRDLRILQHSLKHTFELPQQPK</sequence>
<organism evidence="2">
    <name type="scientific">Timspurckia oligopyrenoides</name>
    <dbReference type="NCBI Taxonomy" id="708627"/>
    <lineage>
        <taxon>Eukaryota</taxon>
        <taxon>Rhodophyta</taxon>
        <taxon>Bangiophyceae</taxon>
        <taxon>Porphyridiales</taxon>
        <taxon>Porphyridiaceae</taxon>
        <taxon>Timspurckia</taxon>
    </lineage>
</organism>
<accession>A0A7S0ZJ76</accession>
<keyword evidence="1" id="KW-1133">Transmembrane helix</keyword>
<keyword evidence="1" id="KW-0812">Transmembrane</keyword>
<gene>
    <name evidence="2" type="ORF">TOLI1172_LOCUS7877</name>
</gene>
<feature type="transmembrane region" description="Helical" evidence="1">
    <location>
        <begin position="83"/>
        <end position="107"/>
    </location>
</feature>
<evidence type="ECO:0000313" key="2">
    <source>
        <dbReference type="EMBL" id="CAD8823479.1"/>
    </source>
</evidence>
<dbReference type="AlphaFoldDB" id="A0A7S0ZJ76"/>
<name>A0A7S0ZJ76_9RHOD</name>
<proteinExistence type="predicted"/>